<protein>
    <submittedName>
        <fullName evidence="2">Uncharacterized protein</fullName>
    </submittedName>
</protein>
<gene>
    <name evidence="2" type="ORF">P280DRAFT_139569</name>
</gene>
<feature type="compositionally biased region" description="Acidic residues" evidence="1">
    <location>
        <begin position="80"/>
        <end position="91"/>
    </location>
</feature>
<dbReference type="AlphaFoldDB" id="A0A6A6RP76"/>
<feature type="region of interest" description="Disordered" evidence="1">
    <location>
        <begin position="1"/>
        <end position="24"/>
    </location>
</feature>
<evidence type="ECO:0000313" key="2">
    <source>
        <dbReference type="EMBL" id="KAF2637116.1"/>
    </source>
</evidence>
<evidence type="ECO:0000313" key="3">
    <source>
        <dbReference type="Proteomes" id="UP000799753"/>
    </source>
</evidence>
<feature type="region of interest" description="Disordered" evidence="1">
    <location>
        <begin position="67"/>
        <end position="91"/>
    </location>
</feature>
<organism evidence="2 3">
    <name type="scientific">Massarina eburnea CBS 473.64</name>
    <dbReference type="NCBI Taxonomy" id="1395130"/>
    <lineage>
        <taxon>Eukaryota</taxon>
        <taxon>Fungi</taxon>
        <taxon>Dikarya</taxon>
        <taxon>Ascomycota</taxon>
        <taxon>Pezizomycotina</taxon>
        <taxon>Dothideomycetes</taxon>
        <taxon>Pleosporomycetidae</taxon>
        <taxon>Pleosporales</taxon>
        <taxon>Massarineae</taxon>
        <taxon>Massarinaceae</taxon>
        <taxon>Massarina</taxon>
    </lineage>
</organism>
<evidence type="ECO:0000256" key="1">
    <source>
        <dbReference type="SAM" id="MobiDB-lite"/>
    </source>
</evidence>
<accession>A0A6A6RP76</accession>
<keyword evidence="3" id="KW-1185">Reference proteome</keyword>
<reference evidence="2" key="1">
    <citation type="journal article" date="2020" name="Stud. Mycol.">
        <title>101 Dothideomycetes genomes: a test case for predicting lifestyles and emergence of pathogens.</title>
        <authorList>
            <person name="Haridas S."/>
            <person name="Albert R."/>
            <person name="Binder M."/>
            <person name="Bloem J."/>
            <person name="Labutti K."/>
            <person name="Salamov A."/>
            <person name="Andreopoulos B."/>
            <person name="Baker S."/>
            <person name="Barry K."/>
            <person name="Bills G."/>
            <person name="Bluhm B."/>
            <person name="Cannon C."/>
            <person name="Castanera R."/>
            <person name="Culley D."/>
            <person name="Daum C."/>
            <person name="Ezra D."/>
            <person name="Gonzalez J."/>
            <person name="Henrissat B."/>
            <person name="Kuo A."/>
            <person name="Liang C."/>
            <person name="Lipzen A."/>
            <person name="Lutzoni F."/>
            <person name="Magnuson J."/>
            <person name="Mondo S."/>
            <person name="Nolan M."/>
            <person name="Ohm R."/>
            <person name="Pangilinan J."/>
            <person name="Park H.-J."/>
            <person name="Ramirez L."/>
            <person name="Alfaro M."/>
            <person name="Sun H."/>
            <person name="Tritt A."/>
            <person name="Yoshinaga Y."/>
            <person name="Zwiers L.-H."/>
            <person name="Turgeon B."/>
            <person name="Goodwin S."/>
            <person name="Spatafora J."/>
            <person name="Crous P."/>
            <person name="Grigoriev I."/>
        </authorList>
    </citation>
    <scope>NUCLEOTIDE SEQUENCE</scope>
    <source>
        <strain evidence="2">CBS 473.64</strain>
    </source>
</reference>
<dbReference type="Proteomes" id="UP000799753">
    <property type="component" value="Unassembled WGS sequence"/>
</dbReference>
<sequence>MSKNCMKQREAKPLASPITRDHQDELEQLRREKDEEIERLNRELEKFKAEAWGREEMALQAAALQATTQALSIRPRSDVDEVNNDDMDMDDPIEDLAIIPFQDLDNPVEDMVIAEGEARPKRRRRAGMIIE</sequence>
<dbReference type="EMBL" id="MU006795">
    <property type="protein sequence ID" value="KAF2637116.1"/>
    <property type="molecule type" value="Genomic_DNA"/>
</dbReference>
<name>A0A6A6RP76_9PLEO</name>
<proteinExistence type="predicted"/>